<dbReference type="EMBL" id="JBBYHR010000002">
    <property type="protein sequence ID" value="MEL1243515.1"/>
    <property type="molecule type" value="Genomic_DNA"/>
</dbReference>
<sequence>MKTLRIVSAFIIGAFSMAATAQGSAKCEAGIRAFEEKVNAGNYNDAAALMPDLRKKCPEYSDKLYTYGQKVIEYKIETAATPAESSAQLNDLVALYTEYAKYFPKSDGAVKKALLQKENKMATDDEVYKLLDTAFKLNREGFTDYSALETYFALYLAQFDAGKGISQDQFIEKYGELAAQVAYAKNKIATDKDNLLKRQETTKLTATEIQQIADAPRATDALNAVSENMAMQSSRYFTCDKLEAYYDKNYEAHKGDVSWLEGLIIGMYSNKCYNSPVLYKGAQAVHASKPSANTAYMLGTIELKRRNQKQAIVYFEQSAALEKTPEKKASLYYDIAGIFRNSDKAKAKEFAVKAIGLNAKFGKPYILLAEMYTTAGKECGLSEFDRKALTWLAIETIKKAEVAEPRYKTTVTSLIKSFEKNKPTKEEAKAAKRKKGDVITYGCWINETITVPTL</sequence>
<evidence type="ECO:0008006" key="4">
    <source>
        <dbReference type="Google" id="ProtNLM"/>
    </source>
</evidence>
<dbReference type="InterPro" id="IPR011990">
    <property type="entry name" value="TPR-like_helical_dom_sf"/>
</dbReference>
<dbReference type="Gene3D" id="1.25.40.10">
    <property type="entry name" value="Tetratricopeptide repeat domain"/>
    <property type="match status" value="1"/>
</dbReference>
<dbReference type="RefSeq" id="WP_341695831.1">
    <property type="nucleotide sequence ID" value="NZ_JBBYHR010000002.1"/>
</dbReference>
<gene>
    <name evidence="2" type="ORF">AAEO56_04510</name>
</gene>
<name>A0ABU9HTM3_9FLAO</name>
<comment type="caution">
    <text evidence="2">The sequence shown here is derived from an EMBL/GenBank/DDBJ whole genome shotgun (WGS) entry which is preliminary data.</text>
</comment>
<proteinExistence type="predicted"/>
<reference evidence="2 3" key="1">
    <citation type="submission" date="2024-04" db="EMBL/GenBank/DDBJ databases">
        <title>Flavobacterium sp. DGU11 16S ribosomal RNA gene Genome sequencing and assembly.</title>
        <authorList>
            <person name="Park S."/>
        </authorList>
    </citation>
    <scope>NUCLEOTIDE SEQUENCE [LARGE SCALE GENOMIC DNA]</scope>
    <source>
        <strain evidence="2 3">DGU11</strain>
    </source>
</reference>
<accession>A0ABU9HTM3</accession>
<feature type="signal peptide" evidence="1">
    <location>
        <begin position="1"/>
        <end position="21"/>
    </location>
</feature>
<protein>
    <recommendedName>
        <fullName evidence="4">Tetratricopeptide repeat-containing protein</fullName>
    </recommendedName>
</protein>
<evidence type="ECO:0000313" key="3">
    <source>
        <dbReference type="Proteomes" id="UP001464555"/>
    </source>
</evidence>
<feature type="chain" id="PRO_5045413325" description="Tetratricopeptide repeat-containing protein" evidence="1">
    <location>
        <begin position="22"/>
        <end position="454"/>
    </location>
</feature>
<keyword evidence="3" id="KW-1185">Reference proteome</keyword>
<dbReference type="SUPFAM" id="SSF48452">
    <property type="entry name" value="TPR-like"/>
    <property type="match status" value="1"/>
</dbReference>
<evidence type="ECO:0000313" key="2">
    <source>
        <dbReference type="EMBL" id="MEL1243515.1"/>
    </source>
</evidence>
<evidence type="ECO:0000256" key="1">
    <source>
        <dbReference type="SAM" id="SignalP"/>
    </source>
</evidence>
<keyword evidence="1" id="KW-0732">Signal</keyword>
<dbReference type="Proteomes" id="UP001464555">
    <property type="component" value="Unassembled WGS sequence"/>
</dbReference>
<organism evidence="2 3">
    <name type="scientific">Flavobacterium arundinis</name>
    <dbReference type="NCBI Taxonomy" id="3139143"/>
    <lineage>
        <taxon>Bacteria</taxon>
        <taxon>Pseudomonadati</taxon>
        <taxon>Bacteroidota</taxon>
        <taxon>Flavobacteriia</taxon>
        <taxon>Flavobacteriales</taxon>
        <taxon>Flavobacteriaceae</taxon>
        <taxon>Flavobacterium</taxon>
    </lineage>
</organism>